<keyword evidence="8" id="KW-1185">Reference proteome</keyword>
<sequence length="435" mass="43819">MHSTLRRAGGFAVVGTLALAAPALNGAAFAPFAAVALLAAFVITDGPLFELFARPGDRQDGRLNGLAGFALAAAGLAIFSTVMDLPVDLFVAAVVVLAYGNLGAELVAETSDDPFLGTAGFVFGGFLAGILAQAAVASYVGGEVLLPRFAFLAAAAALVAALVREVLFEQDDPLVMLSAGLLLWLFDFLADTVAPVEIAVALVVTVFLGYVSYALGTASVAGMLTGVLLGLLTIVFGGFGWFVVLISFFAIGGLSAKFKYDAKKDRGVAEDNDGARGTGNVLGNAAVALVAVVLFAASPWLPVGADVFQYAFAGSLAAAMSDTLSSEIGGLYDNPRLITTFETVAPGTDGGVTWQGELAGVAGAGIVAAFAYFVLSDVTFAGALVVLLGGVVGMTVDSLLGATVEGDRIGNEAVNFAATVVGALVSTVVAVAALV</sequence>
<dbReference type="RefSeq" id="WP_092532330.1">
    <property type="nucleotide sequence ID" value="NZ_FNKQ01000001.1"/>
</dbReference>
<dbReference type="PANTHER" id="PTHR13353">
    <property type="entry name" value="TRANSMEMBRANE PROTEIN 19"/>
    <property type="match status" value="1"/>
</dbReference>
<dbReference type="Pfam" id="PF01940">
    <property type="entry name" value="DUF92"/>
    <property type="match status" value="1"/>
</dbReference>
<gene>
    <name evidence="7" type="ORF">DWB78_11820</name>
</gene>
<feature type="transmembrane region" description="Helical" evidence="6">
    <location>
        <begin position="414"/>
        <end position="434"/>
    </location>
</feature>
<evidence type="ECO:0000256" key="6">
    <source>
        <dbReference type="SAM" id="Phobius"/>
    </source>
</evidence>
<dbReference type="PANTHER" id="PTHR13353:SF5">
    <property type="entry name" value="TRANSMEMBRANE PROTEIN 19"/>
    <property type="match status" value="1"/>
</dbReference>
<evidence type="ECO:0000313" key="8">
    <source>
        <dbReference type="Proteomes" id="UP000255421"/>
    </source>
</evidence>
<evidence type="ECO:0000256" key="2">
    <source>
        <dbReference type="ARBA" id="ARBA00009012"/>
    </source>
</evidence>
<evidence type="ECO:0000256" key="1">
    <source>
        <dbReference type="ARBA" id="ARBA00004141"/>
    </source>
</evidence>
<feature type="transmembrane region" description="Helical" evidence="6">
    <location>
        <begin position="227"/>
        <end position="251"/>
    </location>
</feature>
<dbReference type="AlphaFoldDB" id="A0A370IS80"/>
<feature type="transmembrane region" description="Helical" evidence="6">
    <location>
        <begin position="115"/>
        <end position="137"/>
    </location>
</feature>
<accession>A0A370IS80</accession>
<feature type="transmembrane region" description="Helical" evidence="6">
    <location>
        <begin position="358"/>
        <end position="375"/>
    </location>
</feature>
<evidence type="ECO:0000313" key="7">
    <source>
        <dbReference type="EMBL" id="RDI72344.1"/>
    </source>
</evidence>
<dbReference type="OrthoDB" id="28948at2157"/>
<dbReference type="GO" id="GO:0016020">
    <property type="term" value="C:membrane"/>
    <property type="evidence" value="ECO:0007669"/>
    <property type="project" value="UniProtKB-SubCell"/>
</dbReference>
<reference evidence="7 8" key="1">
    <citation type="submission" date="2018-07" db="EMBL/GenBank/DDBJ databases">
        <title>Genome sequence of extremly halophilic archaeon Halopelagius longus strain BC12-B1.</title>
        <authorList>
            <person name="Zhang X."/>
        </authorList>
    </citation>
    <scope>NUCLEOTIDE SEQUENCE [LARGE SCALE GENOMIC DNA]</scope>
    <source>
        <strain evidence="7 8">BC12-B1</strain>
    </source>
</reference>
<dbReference type="EMBL" id="QQST01000001">
    <property type="protein sequence ID" value="RDI72344.1"/>
    <property type="molecule type" value="Genomic_DNA"/>
</dbReference>
<dbReference type="Proteomes" id="UP000255421">
    <property type="component" value="Unassembled WGS sequence"/>
</dbReference>
<feature type="transmembrane region" description="Helical" evidence="6">
    <location>
        <begin position="149"/>
        <end position="167"/>
    </location>
</feature>
<keyword evidence="4 6" id="KW-1133">Transmembrane helix</keyword>
<dbReference type="InterPro" id="IPR002794">
    <property type="entry name" value="DUF92_TMEM19"/>
</dbReference>
<comment type="subcellular location">
    <subcellularLocation>
        <location evidence="1">Membrane</location>
        <topology evidence="1">Multi-pass membrane protein</topology>
    </subcellularLocation>
</comment>
<evidence type="ECO:0000256" key="3">
    <source>
        <dbReference type="ARBA" id="ARBA00022692"/>
    </source>
</evidence>
<protein>
    <submittedName>
        <fullName evidence="7">DUF92 domain-containing protein</fullName>
    </submittedName>
</protein>
<comment type="caution">
    <text evidence="7">The sequence shown here is derived from an EMBL/GenBank/DDBJ whole genome shotgun (WGS) entry which is preliminary data.</text>
</comment>
<keyword evidence="3 6" id="KW-0812">Transmembrane</keyword>
<organism evidence="7 8">
    <name type="scientific">Halopelagius longus</name>
    <dbReference type="NCBI Taxonomy" id="1236180"/>
    <lineage>
        <taxon>Archaea</taxon>
        <taxon>Methanobacteriati</taxon>
        <taxon>Methanobacteriota</taxon>
        <taxon>Stenosarchaea group</taxon>
        <taxon>Halobacteria</taxon>
        <taxon>Halobacteriales</taxon>
        <taxon>Haloferacaceae</taxon>
    </lineage>
</organism>
<evidence type="ECO:0000256" key="5">
    <source>
        <dbReference type="ARBA" id="ARBA00023136"/>
    </source>
</evidence>
<feature type="transmembrane region" description="Helical" evidence="6">
    <location>
        <begin position="89"/>
        <end position="108"/>
    </location>
</feature>
<feature type="transmembrane region" description="Helical" evidence="6">
    <location>
        <begin position="65"/>
        <end position="83"/>
    </location>
</feature>
<feature type="transmembrane region" description="Helical" evidence="6">
    <location>
        <begin position="30"/>
        <end position="53"/>
    </location>
</feature>
<feature type="transmembrane region" description="Helical" evidence="6">
    <location>
        <begin position="381"/>
        <end position="402"/>
    </location>
</feature>
<keyword evidence="5 6" id="KW-0472">Membrane</keyword>
<comment type="similarity">
    <text evidence="2">Belongs to the TMEM19 family.</text>
</comment>
<proteinExistence type="inferred from homology"/>
<feature type="transmembrane region" description="Helical" evidence="6">
    <location>
        <begin position="281"/>
        <end position="301"/>
    </location>
</feature>
<evidence type="ECO:0000256" key="4">
    <source>
        <dbReference type="ARBA" id="ARBA00022989"/>
    </source>
</evidence>
<name>A0A370IS80_9EURY</name>